<protein>
    <recommendedName>
        <fullName evidence="7">PucR family transcriptional regulator</fullName>
    </recommendedName>
</protein>
<feature type="domain" description="CdaR GGDEF-like" evidence="4">
    <location>
        <begin position="304"/>
        <end position="439"/>
    </location>
</feature>
<feature type="domain" description="Purine catabolism PurC-like" evidence="2">
    <location>
        <begin position="12"/>
        <end position="130"/>
    </location>
</feature>
<dbReference type="InterPro" id="IPR029016">
    <property type="entry name" value="GAF-like_dom_sf"/>
</dbReference>
<dbReference type="InterPro" id="IPR025736">
    <property type="entry name" value="PucR_C-HTH_dom"/>
</dbReference>
<organism evidence="5 6">
    <name type="scientific">Anoxybacter fermentans</name>
    <dbReference type="NCBI Taxonomy" id="1323375"/>
    <lineage>
        <taxon>Bacteria</taxon>
        <taxon>Bacillati</taxon>
        <taxon>Bacillota</taxon>
        <taxon>Clostridia</taxon>
        <taxon>Halanaerobiales</taxon>
        <taxon>Anoxybacter</taxon>
    </lineage>
</organism>
<dbReference type="InterPro" id="IPR042070">
    <property type="entry name" value="PucR_C-HTH_sf"/>
</dbReference>
<dbReference type="KEGG" id="aft:BBF96_04280"/>
<evidence type="ECO:0000259" key="3">
    <source>
        <dbReference type="Pfam" id="PF13556"/>
    </source>
</evidence>
<evidence type="ECO:0000259" key="4">
    <source>
        <dbReference type="Pfam" id="PF17853"/>
    </source>
</evidence>
<evidence type="ECO:0008006" key="7">
    <source>
        <dbReference type="Google" id="ProtNLM"/>
    </source>
</evidence>
<dbReference type="RefSeq" id="WP_127016005.1">
    <property type="nucleotide sequence ID" value="NZ_CP016379.1"/>
</dbReference>
<dbReference type="OrthoDB" id="143422at2"/>
<evidence type="ECO:0000259" key="2">
    <source>
        <dbReference type="Pfam" id="PF07905"/>
    </source>
</evidence>
<gene>
    <name evidence="5" type="ORF">BBF96_04280</name>
</gene>
<evidence type="ECO:0000256" key="1">
    <source>
        <dbReference type="ARBA" id="ARBA00006754"/>
    </source>
</evidence>
<keyword evidence="6" id="KW-1185">Reference proteome</keyword>
<dbReference type="Pfam" id="PF17853">
    <property type="entry name" value="GGDEF_2"/>
    <property type="match status" value="1"/>
</dbReference>
<comment type="similarity">
    <text evidence="1">Belongs to the CdaR family.</text>
</comment>
<dbReference type="PANTHER" id="PTHR33744">
    <property type="entry name" value="CARBOHYDRATE DIACID REGULATOR"/>
    <property type="match status" value="1"/>
</dbReference>
<evidence type="ECO:0000313" key="6">
    <source>
        <dbReference type="Proteomes" id="UP000267250"/>
    </source>
</evidence>
<dbReference type="Pfam" id="PF07905">
    <property type="entry name" value="PucR"/>
    <property type="match status" value="1"/>
</dbReference>
<feature type="domain" description="PucR C-terminal helix-turn-helix" evidence="3">
    <location>
        <begin position="491"/>
        <end position="549"/>
    </location>
</feature>
<dbReference type="AlphaFoldDB" id="A0A3S9SWV6"/>
<dbReference type="PANTHER" id="PTHR33744:SF1">
    <property type="entry name" value="DNA-BINDING TRANSCRIPTIONAL ACTIVATOR ADER"/>
    <property type="match status" value="1"/>
</dbReference>
<accession>A0A3S9SWV6</accession>
<dbReference type="InterPro" id="IPR041522">
    <property type="entry name" value="CdaR_GGDEF"/>
</dbReference>
<dbReference type="Gene3D" id="1.10.10.2840">
    <property type="entry name" value="PucR C-terminal helix-turn-helix domain"/>
    <property type="match status" value="1"/>
</dbReference>
<sequence length="552" mass="63820">MKREIGITVREALRLEPLKNAKIVAGTKGINRVIKSVNIMEVPDIVKWVKEGELLLTTVFAIRDDKEAQRRLIPTLAGRGLAGIAIKPGRYIEEIPSIMLKQADEYGFPLIELPFEASFSDLMDSILSEILNVQAVFLKKSLDTHEMLMDVVLKGGGLEEIARTLARLVQNPVAILNQNFEVQALDLMGQMEKENLFEVDQRNPVLQLKERFLPGKKKVGRFKETLIQVNNREIRQMSIPILVGQDNYGYIFVWEIVRKLEAIDLISIERAVTVAAMEILNQQSIFEVERRYQNDLLYDLLNGRFESEDVMLSRAKAMHWDLKGPFCVIIFELIKDSNANSNSRKKHMIWNRIVQGVKQICENKKEEVIFGEWGTRLILLHSIPDKQDDLDNYLGKTIDEVKQLIEQYQQKYYIGVSSLSKGLFSLKQSYREAKESIRVAKITNCYGKVLYYEKLGVYRLLHKIDAKVLENFLHDILGPLIRYDQENNTELVKTLDCYFKNNANLKRLADELYVHYNTILYRMERIQTILGVDLSDRDTRLNLEIALKIYFG</sequence>
<dbReference type="Proteomes" id="UP000267250">
    <property type="component" value="Chromosome"/>
</dbReference>
<dbReference type="InterPro" id="IPR012914">
    <property type="entry name" value="PucR_dom"/>
</dbReference>
<reference evidence="5 6" key="1">
    <citation type="submission" date="2016-07" db="EMBL/GenBank/DDBJ databases">
        <title>Genome and transcriptome analysis of iron-reducing fermentative bacteria Anoxybacter fermentans.</title>
        <authorList>
            <person name="Zeng X."/>
            <person name="Shao Z."/>
        </authorList>
    </citation>
    <scope>NUCLEOTIDE SEQUENCE [LARGE SCALE GENOMIC DNA]</scope>
    <source>
        <strain evidence="5 6">DY22613</strain>
    </source>
</reference>
<proteinExistence type="inferred from homology"/>
<evidence type="ECO:0000313" key="5">
    <source>
        <dbReference type="EMBL" id="AZR72674.1"/>
    </source>
</evidence>
<dbReference type="InterPro" id="IPR051448">
    <property type="entry name" value="CdaR-like_regulators"/>
</dbReference>
<dbReference type="Gene3D" id="3.30.450.40">
    <property type="match status" value="1"/>
</dbReference>
<name>A0A3S9SWV6_9FIRM</name>
<dbReference type="EMBL" id="CP016379">
    <property type="protein sequence ID" value="AZR72674.1"/>
    <property type="molecule type" value="Genomic_DNA"/>
</dbReference>
<dbReference type="Pfam" id="PF13556">
    <property type="entry name" value="HTH_30"/>
    <property type="match status" value="1"/>
</dbReference>